<comment type="similarity">
    <text evidence="2">Belongs to the autoinducer-2 exporter (AI-2E) (TC 2.A.86) family.</text>
</comment>
<dbReference type="Proteomes" id="UP000317332">
    <property type="component" value="Unassembled WGS sequence"/>
</dbReference>
<protein>
    <submittedName>
        <fullName evidence="9">AI-2E family transporter</fullName>
    </submittedName>
</protein>
<keyword evidence="4" id="KW-1003">Cell membrane</keyword>
<keyword evidence="10" id="KW-1185">Reference proteome</keyword>
<gene>
    <name evidence="9" type="ORF">FJ651_11810</name>
</gene>
<dbReference type="PANTHER" id="PTHR21716">
    <property type="entry name" value="TRANSMEMBRANE PROTEIN"/>
    <property type="match status" value="1"/>
</dbReference>
<evidence type="ECO:0000313" key="9">
    <source>
        <dbReference type="EMBL" id="TPV32981.1"/>
    </source>
</evidence>
<feature type="transmembrane region" description="Helical" evidence="8">
    <location>
        <begin position="289"/>
        <end position="322"/>
    </location>
</feature>
<evidence type="ECO:0000256" key="5">
    <source>
        <dbReference type="ARBA" id="ARBA00022692"/>
    </source>
</evidence>
<dbReference type="OrthoDB" id="9793390at2"/>
<evidence type="ECO:0000256" key="2">
    <source>
        <dbReference type="ARBA" id="ARBA00009773"/>
    </source>
</evidence>
<dbReference type="Pfam" id="PF01594">
    <property type="entry name" value="AI-2E_transport"/>
    <property type="match status" value="1"/>
</dbReference>
<comment type="caution">
    <text evidence="9">The sequence shown here is derived from an EMBL/GenBank/DDBJ whole genome shotgun (WGS) entry which is preliminary data.</text>
</comment>
<organism evidence="9 10">
    <name type="scientific">Paucihalobacter ruber</name>
    <dbReference type="NCBI Taxonomy" id="2567861"/>
    <lineage>
        <taxon>Bacteria</taxon>
        <taxon>Pseudomonadati</taxon>
        <taxon>Bacteroidota</taxon>
        <taxon>Flavobacteriia</taxon>
        <taxon>Flavobacteriales</taxon>
        <taxon>Flavobacteriaceae</taxon>
        <taxon>Paucihalobacter</taxon>
    </lineage>
</organism>
<keyword evidence="3" id="KW-0813">Transport</keyword>
<keyword evidence="6 8" id="KW-1133">Transmembrane helix</keyword>
<dbReference type="AlphaFoldDB" id="A0A506PGK1"/>
<evidence type="ECO:0000256" key="1">
    <source>
        <dbReference type="ARBA" id="ARBA00004651"/>
    </source>
</evidence>
<dbReference type="EMBL" id="VHIQ01000005">
    <property type="protein sequence ID" value="TPV32981.1"/>
    <property type="molecule type" value="Genomic_DNA"/>
</dbReference>
<evidence type="ECO:0000256" key="7">
    <source>
        <dbReference type="ARBA" id="ARBA00023136"/>
    </source>
</evidence>
<evidence type="ECO:0000313" key="10">
    <source>
        <dbReference type="Proteomes" id="UP000317332"/>
    </source>
</evidence>
<proteinExistence type="inferred from homology"/>
<comment type="subcellular location">
    <subcellularLocation>
        <location evidence="1">Cell membrane</location>
        <topology evidence="1">Multi-pass membrane protein</topology>
    </subcellularLocation>
</comment>
<dbReference type="RefSeq" id="WP_140990728.1">
    <property type="nucleotide sequence ID" value="NZ_VHIQ01000005.1"/>
</dbReference>
<dbReference type="PANTHER" id="PTHR21716:SF53">
    <property type="entry name" value="PERMEASE PERM-RELATED"/>
    <property type="match status" value="1"/>
</dbReference>
<feature type="transmembrane region" description="Helical" evidence="8">
    <location>
        <begin position="225"/>
        <end position="251"/>
    </location>
</feature>
<feature type="transmembrane region" description="Helical" evidence="8">
    <location>
        <begin position="139"/>
        <end position="159"/>
    </location>
</feature>
<reference evidence="9 10" key="1">
    <citation type="submission" date="2019-06" db="EMBL/GenBank/DDBJ databases">
        <title>Flavobacteriaceae Paucihalobacterium erythroidium CWB-1, complete genome.</title>
        <authorList>
            <person name="Wu S."/>
        </authorList>
    </citation>
    <scope>NUCLEOTIDE SEQUENCE [LARGE SCALE GENOMIC DNA]</scope>
    <source>
        <strain evidence="9 10">CWB-1</strain>
    </source>
</reference>
<feature type="transmembrane region" description="Helical" evidence="8">
    <location>
        <begin position="258"/>
        <end position="277"/>
    </location>
</feature>
<feature type="transmembrane region" description="Helical" evidence="8">
    <location>
        <begin position="7"/>
        <end position="24"/>
    </location>
</feature>
<sequence>MLQDRKTTNILLLIIAIPVMFLILKQLAFIFVPLVSSMFIAGLFLPIMRWLNKRNIPKYVSVIIVLLIVFVAVKIGIELIQLTSREIVATKDGFLQKLSVKLDDFSNYMQAVFGLKLEISKNQFSEYIGQNNLVTTLGVINMVLTRALMTTFFVVLWLVESINIQKLLNKTILKQERTSIKTFIKIERDLITFIKVKFVISLFTGIGIGLACYFFGISFPLFWGLFAFLINFVQMIGSFISVILLAIFAFVEVEIYSTLLFFILTITAVQVVFGAILEPIFMGKSFSINVIAILISLMFWGYIWGITGLIMAIPITVFIKIISEQFESTKILASLLAGNKRGTI</sequence>
<evidence type="ECO:0000256" key="6">
    <source>
        <dbReference type="ARBA" id="ARBA00022989"/>
    </source>
</evidence>
<dbReference type="GO" id="GO:0005886">
    <property type="term" value="C:plasma membrane"/>
    <property type="evidence" value="ECO:0007669"/>
    <property type="project" value="UniProtKB-SubCell"/>
</dbReference>
<evidence type="ECO:0000256" key="3">
    <source>
        <dbReference type="ARBA" id="ARBA00022448"/>
    </source>
</evidence>
<feature type="transmembrane region" description="Helical" evidence="8">
    <location>
        <begin position="30"/>
        <end position="47"/>
    </location>
</feature>
<keyword evidence="5 8" id="KW-0812">Transmembrane</keyword>
<evidence type="ECO:0000256" key="4">
    <source>
        <dbReference type="ARBA" id="ARBA00022475"/>
    </source>
</evidence>
<accession>A0A506PGK1</accession>
<feature type="transmembrane region" description="Helical" evidence="8">
    <location>
        <begin position="198"/>
        <end position="219"/>
    </location>
</feature>
<feature type="transmembrane region" description="Helical" evidence="8">
    <location>
        <begin position="59"/>
        <end position="77"/>
    </location>
</feature>
<keyword evidence="7 8" id="KW-0472">Membrane</keyword>
<name>A0A506PGK1_9FLAO</name>
<evidence type="ECO:0000256" key="8">
    <source>
        <dbReference type="SAM" id="Phobius"/>
    </source>
</evidence>
<dbReference type="InterPro" id="IPR002549">
    <property type="entry name" value="AI-2E-like"/>
</dbReference>